<protein>
    <submittedName>
        <fullName evidence="1">Gamma carbonic anhydrase family protein</fullName>
    </submittedName>
</protein>
<gene>
    <name evidence="1" type="ORF">D0435_12870</name>
</gene>
<accession>A0A845QP95</accession>
<dbReference type="InterPro" id="IPR001451">
    <property type="entry name" value="Hexapep"/>
</dbReference>
<dbReference type="AlphaFoldDB" id="A0A845QP95"/>
<dbReference type="Pfam" id="PF00132">
    <property type="entry name" value="Hexapep"/>
    <property type="match status" value="1"/>
</dbReference>
<dbReference type="EMBL" id="QXWK01000026">
    <property type="protein sequence ID" value="NBH62543.1"/>
    <property type="molecule type" value="Genomic_DNA"/>
</dbReference>
<evidence type="ECO:0000313" key="2">
    <source>
        <dbReference type="Proteomes" id="UP000446866"/>
    </source>
</evidence>
<dbReference type="SUPFAM" id="SSF51161">
    <property type="entry name" value="Trimeric LpxA-like enzymes"/>
    <property type="match status" value="1"/>
</dbReference>
<dbReference type="InterPro" id="IPR047324">
    <property type="entry name" value="LbH_gamma_CA-like"/>
</dbReference>
<proteinExistence type="predicted"/>
<dbReference type="Proteomes" id="UP000446866">
    <property type="component" value="Unassembled WGS sequence"/>
</dbReference>
<evidence type="ECO:0000313" key="1">
    <source>
        <dbReference type="EMBL" id="NBH62543.1"/>
    </source>
</evidence>
<dbReference type="RefSeq" id="WP_160202832.1">
    <property type="nucleotide sequence ID" value="NZ_QXWK01000026.1"/>
</dbReference>
<name>A0A845QP95_9FIRM</name>
<organism evidence="1 2">
    <name type="scientific">Anaerotruncus colihominis</name>
    <dbReference type="NCBI Taxonomy" id="169435"/>
    <lineage>
        <taxon>Bacteria</taxon>
        <taxon>Bacillati</taxon>
        <taxon>Bacillota</taxon>
        <taxon>Clostridia</taxon>
        <taxon>Eubacteriales</taxon>
        <taxon>Oscillospiraceae</taxon>
        <taxon>Anaerotruncus</taxon>
    </lineage>
</organism>
<dbReference type="CDD" id="cd04645">
    <property type="entry name" value="LbH_gamma_CA_like"/>
    <property type="match status" value="1"/>
</dbReference>
<dbReference type="PANTHER" id="PTHR13061:SF29">
    <property type="entry name" value="GAMMA CARBONIC ANHYDRASE-LIKE 1, MITOCHONDRIAL-RELATED"/>
    <property type="match status" value="1"/>
</dbReference>
<dbReference type="InterPro" id="IPR011004">
    <property type="entry name" value="Trimer_LpxA-like_sf"/>
</dbReference>
<dbReference type="InterPro" id="IPR050484">
    <property type="entry name" value="Transf_Hexapept/Carb_Anhydrase"/>
</dbReference>
<keyword evidence="2" id="KW-1185">Reference proteome</keyword>
<sequence>MKPVISKSAHIAKESILIGDVHVGNEATVLYYAVLRGDNGRISVGERTNIQEHCVLHTDPGHQVLIGNNVTVGHGCILHGCQIDDETMIGMGSIVMNGAKIGKHCLIGAGSLVTENTVIPDGFLALGRPAKPIRPLNQDQLAMLKESAAEYVETGRKLLD</sequence>
<dbReference type="Gene3D" id="2.160.10.10">
    <property type="entry name" value="Hexapeptide repeat proteins"/>
    <property type="match status" value="1"/>
</dbReference>
<comment type="caution">
    <text evidence="1">The sequence shown here is derived from an EMBL/GenBank/DDBJ whole genome shotgun (WGS) entry which is preliminary data.</text>
</comment>
<dbReference type="PANTHER" id="PTHR13061">
    <property type="entry name" value="DYNACTIN SUBUNIT P25"/>
    <property type="match status" value="1"/>
</dbReference>
<reference evidence="1 2" key="1">
    <citation type="submission" date="2018-08" db="EMBL/GenBank/DDBJ databases">
        <title>Murine metabolic-syndrome-specific gut microbial biobank.</title>
        <authorList>
            <person name="Liu C."/>
        </authorList>
    </citation>
    <scope>NUCLEOTIDE SEQUENCE [LARGE SCALE GENOMIC DNA]</scope>
    <source>
        <strain evidence="1 2">28</strain>
    </source>
</reference>